<dbReference type="KEGG" id="tah:SU86_005300"/>
<feature type="transmembrane region" description="Helical" evidence="1">
    <location>
        <begin position="50"/>
        <end position="71"/>
    </location>
</feature>
<feature type="transmembrane region" description="Helical" evidence="1">
    <location>
        <begin position="21"/>
        <end position="44"/>
    </location>
</feature>
<evidence type="ECO:0000256" key="1">
    <source>
        <dbReference type="SAM" id="Phobius"/>
    </source>
</evidence>
<feature type="transmembrane region" description="Helical" evidence="1">
    <location>
        <begin position="114"/>
        <end position="132"/>
    </location>
</feature>
<name>A0A3G1B6S4_9ARCH</name>
<dbReference type="EMBL" id="CP011097">
    <property type="protein sequence ID" value="AJZ75877.2"/>
    <property type="molecule type" value="Genomic_DNA"/>
</dbReference>
<feature type="transmembrane region" description="Helical" evidence="1">
    <location>
        <begin position="78"/>
        <end position="102"/>
    </location>
</feature>
<protein>
    <submittedName>
        <fullName evidence="2">Uncharacterized protein</fullName>
    </submittedName>
</protein>
<reference evidence="2 3" key="1">
    <citation type="journal article" date="2016" name="Sci. Rep.">
        <title>A novel ammonia-oxidizing archaeon from wastewater treatment plant: Its enrichment, physiological and genomic characteristics.</title>
        <authorList>
            <person name="Li Y."/>
            <person name="Ding K."/>
            <person name="Wen X."/>
            <person name="Zhang B."/>
            <person name="Shen B."/>
            <person name="Yang Y."/>
        </authorList>
    </citation>
    <scope>NUCLEOTIDE SEQUENCE [LARGE SCALE GENOMIC DNA]</scope>
    <source>
        <strain evidence="2 3">SAT1</strain>
    </source>
</reference>
<dbReference type="AlphaFoldDB" id="A0A3G1B6S4"/>
<keyword evidence="3" id="KW-1185">Reference proteome</keyword>
<accession>A0A3G1B6S4</accession>
<proteinExistence type="predicted"/>
<organism evidence="2 3">
    <name type="scientific">Candidatus Nitrosotenuis cloacae</name>
    <dbReference type="NCBI Taxonomy" id="1603555"/>
    <lineage>
        <taxon>Archaea</taxon>
        <taxon>Nitrososphaerota</taxon>
        <taxon>Candidatus Nitrosotenuis</taxon>
    </lineage>
</organism>
<evidence type="ECO:0000313" key="3">
    <source>
        <dbReference type="Proteomes" id="UP000266745"/>
    </source>
</evidence>
<keyword evidence="1" id="KW-0812">Transmembrane</keyword>
<gene>
    <name evidence="2" type="ORF">SU86_005300</name>
</gene>
<dbReference type="STRING" id="1603555.SU86_005300"/>
<keyword evidence="1" id="KW-1133">Transmembrane helix</keyword>
<keyword evidence="1" id="KW-0472">Membrane</keyword>
<dbReference type="Proteomes" id="UP000266745">
    <property type="component" value="Chromosome"/>
</dbReference>
<evidence type="ECO:0000313" key="2">
    <source>
        <dbReference type="EMBL" id="AJZ75877.2"/>
    </source>
</evidence>
<sequence length="135" mass="14941">MKKAKDHKLQRTFSTTRSKSKLLVILSISICGATLPFAIPHILLGHGLHAAIHIISISLGTFLSVVGLFTYKSFKTTRLFLMMCAFYAVTAAETFSFLNLIFPFIPSSVGLDGLISHTLILLMLMFFVIGIFRSD</sequence>